<comment type="caution">
    <text evidence="2">The sequence shown here is derived from an EMBL/GenBank/DDBJ whole genome shotgun (WGS) entry which is preliminary data.</text>
</comment>
<feature type="region of interest" description="Disordered" evidence="1">
    <location>
        <begin position="1"/>
        <end position="20"/>
    </location>
</feature>
<dbReference type="RefSeq" id="WP_350777003.1">
    <property type="nucleotide sequence ID" value="NZ_JBEPEK010000014.1"/>
</dbReference>
<feature type="compositionally biased region" description="Pro residues" evidence="1">
    <location>
        <begin position="1"/>
        <end position="11"/>
    </location>
</feature>
<feature type="compositionally biased region" description="Gly residues" evidence="1">
    <location>
        <begin position="38"/>
        <end position="49"/>
    </location>
</feature>
<feature type="region of interest" description="Disordered" evidence="1">
    <location>
        <begin position="28"/>
        <end position="49"/>
    </location>
</feature>
<proteinExistence type="predicted"/>
<gene>
    <name evidence="2" type="ORF">ABT404_03505</name>
</gene>
<evidence type="ECO:0000313" key="3">
    <source>
        <dbReference type="Proteomes" id="UP001474181"/>
    </source>
</evidence>
<evidence type="ECO:0000313" key="2">
    <source>
        <dbReference type="EMBL" id="MER7178549.1"/>
    </source>
</evidence>
<dbReference type="EMBL" id="JBEPEK010000014">
    <property type="protein sequence ID" value="MER7178549.1"/>
    <property type="molecule type" value="Genomic_DNA"/>
</dbReference>
<evidence type="ECO:0000256" key="1">
    <source>
        <dbReference type="SAM" id="MobiDB-lite"/>
    </source>
</evidence>
<accession>A0ABV1WQF5</accession>
<name>A0ABV1WQF5_9ACTN</name>
<keyword evidence="3" id="KW-1185">Reference proteome</keyword>
<protein>
    <submittedName>
        <fullName evidence="2">Uncharacterized protein</fullName>
    </submittedName>
</protein>
<dbReference type="Proteomes" id="UP001474181">
    <property type="component" value="Unassembled WGS sequence"/>
</dbReference>
<sequence length="49" mass="4760">MPSPATPPPATSGPSTGGLVRSRRLIAAARSRNAIPSDGGGTGKSDGND</sequence>
<reference evidence="2 3" key="1">
    <citation type="submission" date="2024-06" db="EMBL/GenBank/DDBJ databases">
        <title>The Natural Products Discovery Center: Release of the First 8490 Sequenced Strains for Exploring Actinobacteria Biosynthetic Diversity.</title>
        <authorList>
            <person name="Kalkreuter E."/>
            <person name="Kautsar S.A."/>
            <person name="Yang D."/>
            <person name="Bader C.D."/>
            <person name="Teijaro C.N."/>
            <person name="Fluegel L."/>
            <person name="Davis C.M."/>
            <person name="Simpson J.R."/>
            <person name="Lauterbach L."/>
            <person name="Steele A.D."/>
            <person name="Gui C."/>
            <person name="Meng S."/>
            <person name="Li G."/>
            <person name="Viehrig K."/>
            <person name="Ye F."/>
            <person name="Su P."/>
            <person name="Kiefer A.F."/>
            <person name="Nichols A."/>
            <person name="Cepeda A.J."/>
            <person name="Yan W."/>
            <person name="Fan B."/>
            <person name="Jiang Y."/>
            <person name="Adhikari A."/>
            <person name="Zheng C.-J."/>
            <person name="Schuster L."/>
            <person name="Cowan T.M."/>
            <person name="Smanski M.J."/>
            <person name="Chevrette M.G."/>
            <person name="De Carvalho L.P.S."/>
            <person name="Shen B."/>
        </authorList>
    </citation>
    <scope>NUCLEOTIDE SEQUENCE [LARGE SCALE GENOMIC DNA]</scope>
    <source>
        <strain evidence="2 3">NPDC000234</strain>
    </source>
</reference>
<organism evidence="2 3">
    <name type="scientific">Streptomyces hyaluromycini</name>
    <dbReference type="NCBI Taxonomy" id="1377993"/>
    <lineage>
        <taxon>Bacteria</taxon>
        <taxon>Bacillati</taxon>
        <taxon>Actinomycetota</taxon>
        <taxon>Actinomycetes</taxon>
        <taxon>Kitasatosporales</taxon>
        <taxon>Streptomycetaceae</taxon>
        <taxon>Streptomyces</taxon>
    </lineage>
</organism>